<dbReference type="InterPro" id="IPR038255">
    <property type="entry name" value="PBS_linker_sf"/>
</dbReference>
<organism evidence="3 4">
    <name type="scientific">Spiribacter aquaticus</name>
    <dbReference type="NCBI Taxonomy" id="1935996"/>
    <lineage>
        <taxon>Bacteria</taxon>
        <taxon>Pseudomonadati</taxon>
        <taxon>Pseudomonadota</taxon>
        <taxon>Gammaproteobacteria</taxon>
        <taxon>Chromatiales</taxon>
        <taxon>Ectothiorhodospiraceae</taxon>
        <taxon>Spiribacter</taxon>
    </lineage>
</organism>
<accession>A0A557RGN6</accession>
<dbReference type="RefSeq" id="WP_144347946.1">
    <property type="nucleotide sequence ID" value="NZ_VMKP01000003.1"/>
</dbReference>
<keyword evidence="4" id="KW-1185">Reference proteome</keyword>
<dbReference type="Gene3D" id="1.10.3130.20">
    <property type="entry name" value="Phycobilisome linker domain"/>
    <property type="match status" value="1"/>
</dbReference>
<dbReference type="Proteomes" id="UP000316688">
    <property type="component" value="Unassembled WGS sequence"/>
</dbReference>
<evidence type="ECO:0000313" key="3">
    <source>
        <dbReference type="EMBL" id="TVO64319.1"/>
    </source>
</evidence>
<sequence>MDDGAFELSRIHEDMGLGNARDYAPLDAGSSGADRLVVVDHGLEPSGGYASWPHGHIYVATLDDAGTRFEQVTDDKAFYHSVSAGDINGDGRMDIVASHMRSNFGATPQNINVFIQNANGGFTEDLAVAEAMGNSGGTGAVVVTDRTDAGNDILEVAYGDTYGEDYAARVFSGDVDSGFEISHRVGREGLFETMGGTRIRAADLDLDGSKELVTSLEGTLTAHESGYTANGLEVFSQGPDGEYQYSTDVWLEQNAWRFETLQFREFEIVDFDHDGFLDLVLNGWNGSSLHKGGGFDVGSLLFRNDGEGALEQLDTDAAAGLVSQRLPSQPEYMRVIPAEPGEPLELFAMLQDGSTHVLSVEAAYRNEDEVLNAAGDGTQIFGRGGDDEFLVQGASLEIDGGAGLDEVIYNDRAGQHRVERQEDQWSVTDSKGEADRLTTVERLQFEDQSLGLDLDGASGQAYRLYQAAFDRAPDPAGLGYWIAQVDDGMALEQAAARFIDSSEFQDLYGQAPDDAAFLTALYGNVLDRAPDSDGYVWWLSELQNNPAKTREKVLMDFSESPENRDNVAEVIATGIEYDAWA</sequence>
<comment type="caution">
    <text evidence="3">The sequence shown here is derived from an EMBL/GenBank/DDBJ whole genome shotgun (WGS) entry which is preliminary data.</text>
</comment>
<evidence type="ECO:0000313" key="4">
    <source>
        <dbReference type="Proteomes" id="UP000316688"/>
    </source>
</evidence>
<evidence type="ECO:0000259" key="2">
    <source>
        <dbReference type="Pfam" id="PF13946"/>
    </source>
</evidence>
<keyword evidence="1" id="KW-0732">Signal</keyword>
<reference evidence="3 4" key="1">
    <citation type="submission" date="2019-07" db="EMBL/GenBank/DDBJ databases">
        <title>Reclasification of Spiribacter aquaticus.</title>
        <authorList>
            <person name="Leon M.J."/>
            <person name="Sanchez-Porro C."/>
            <person name="Ventosa A."/>
        </authorList>
    </citation>
    <scope>NUCLEOTIDE SEQUENCE [LARGE SCALE GENOMIC DNA]</scope>
    <source>
        <strain evidence="3 4">SP30</strain>
    </source>
</reference>
<dbReference type="AlphaFoldDB" id="A0A557RGN6"/>
<dbReference type="Pfam" id="PF01839">
    <property type="entry name" value="FG-GAP"/>
    <property type="match status" value="1"/>
</dbReference>
<protein>
    <submittedName>
        <fullName evidence="3">DUF4214 domain-containing protein</fullName>
    </submittedName>
</protein>
<name>A0A557RGN6_9GAMM</name>
<feature type="domain" description="DUF4214" evidence="2">
    <location>
        <begin position="495"/>
        <end position="565"/>
    </location>
</feature>
<dbReference type="Gene3D" id="2.130.10.130">
    <property type="entry name" value="Integrin alpha, N-terminal"/>
    <property type="match status" value="1"/>
</dbReference>
<dbReference type="InterPro" id="IPR013517">
    <property type="entry name" value="FG-GAP"/>
</dbReference>
<gene>
    <name evidence="3" type="ORF">FPL11_06530</name>
</gene>
<dbReference type="InterPro" id="IPR028994">
    <property type="entry name" value="Integrin_alpha_N"/>
</dbReference>
<dbReference type="Pfam" id="PF13946">
    <property type="entry name" value="DUF4214"/>
    <property type="match status" value="1"/>
</dbReference>
<dbReference type="EMBL" id="VMKP01000003">
    <property type="protein sequence ID" value="TVO64319.1"/>
    <property type="molecule type" value="Genomic_DNA"/>
</dbReference>
<evidence type="ECO:0000256" key="1">
    <source>
        <dbReference type="ARBA" id="ARBA00022729"/>
    </source>
</evidence>
<proteinExistence type="predicted"/>
<dbReference type="InterPro" id="IPR025282">
    <property type="entry name" value="DUF4214"/>
</dbReference>
<dbReference type="SUPFAM" id="SSF69318">
    <property type="entry name" value="Integrin alpha N-terminal domain"/>
    <property type="match status" value="1"/>
</dbReference>